<proteinExistence type="predicted"/>
<comment type="caution">
    <text evidence="1">The sequence shown here is derived from an EMBL/GenBank/DDBJ whole genome shotgun (WGS) entry which is preliminary data.</text>
</comment>
<protein>
    <recommendedName>
        <fullName evidence="3">Transposase</fullName>
    </recommendedName>
</protein>
<evidence type="ECO:0008006" key="3">
    <source>
        <dbReference type="Google" id="ProtNLM"/>
    </source>
</evidence>
<accession>A0ABV3BEC0</accession>
<name>A0ABV3BEC0_9ACTN</name>
<gene>
    <name evidence="1" type="ORF">ABZ921_01855</name>
</gene>
<organism evidence="1 2">
    <name type="scientific">Streptomyces atriruber</name>
    <dbReference type="NCBI Taxonomy" id="545121"/>
    <lineage>
        <taxon>Bacteria</taxon>
        <taxon>Bacillati</taxon>
        <taxon>Actinomycetota</taxon>
        <taxon>Actinomycetes</taxon>
        <taxon>Kitasatosporales</taxon>
        <taxon>Streptomycetaceae</taxon>
        <taxon>Streptomyces</taxon>
    </lineage>
</organism>
<dbReference type="Proteomes" id="UP001551176">
    <property type="component" value="Unassembled WGS sequence"/>
</dbReference>
<evidence type="ECO:0000313" key="2">
    <source>
        <dbReference type="Proteomes" id="UP001551176"/>
    </source>
</evidence>
<reference evidence="1 2" key="1">
    <citation type="submission" date="2024-06" db="EMBL/GenBank/DDBJ databases">
        <title>The Natural Products Discovery Center: Release of the First 8490 Sequenced Strains for Exploring Actinobacteria Biosynthetic Diversity.</title>
        <authorList>
            <person name="Kalkreuter E."/>
            <person name="Kautsar S.A."/>
            <person name="Yang D."/>
            <person name="Bader C.D."/>
            <person name="Teijaro C.N."/>
            <person name="Fluegel L."/>
            <person name="Davis C.M."/>
            <person name="Simpson J.R."/>
            <person name="Lauterbach L."/>
            <person name="Steele A.D."/>
            <person name="Gui C."/>
            <person name="Meng S."/>
            <person name="Li G."/>
            <person name="Viehrig K."/>
            <person name="Ye F."/>
            <person name="Su P."/>
            <person name="Kiefer A.F."/>
            <person name="Nichols A."/>
            <person name="Cepeda A.J."/>
            <person name="Yan W."/>
            <person name="Fan B."/>
            <person name="Jiang Y."/>
            <person name="Adhikari A."/>
            <person name="Zheng C.-J."/>
            <person name="Schuster L."/>
            <person name="Cowan T.M."/>
            <person name="Smanski M.J."/>
            <person name="Chevrette M.G."/>
            <person name="De Carvalho L.P.S."/>
            <person name="Shen B."/>
        </authorList>
    </citation>
    <scope>NUCLEOTIDE SEQUENCE [LARGE SCALE GENOMIC DNA]</scope>
    <source>
        <strain evidence="1 2">NPDC046838</strain>
    </source>
</reference>
<dbReference type="RefSeq" id="WP_359343490.1">
    <property type="nucleotide sequence ID" value="NZ_JBEYXV010000001.1"/>
</dbReference>
<evidence type="ECO:0000313" key="1">
    <source>
        <dbReference type="EMBL" id="MEU6819346.1"/>
    </source>
</evidence>
<sequence length="91" mass="10169">MWCSPLVTNQPRAWAQLDGLDWMDVSVQHTASNSGHGRRESRSIRTVGIDDSLGGIAFPHARPALRGRWAIENSSHHIRDVTFHEDAGRGR</sequence>
<keyword evidence="2" id="KW-1185">Reference proteome</keyword>
<dbReference type="EMBL" id="JBEYXV010000001">
    <property type="protein sequence ID" value="MEU6819346.1"/>
    <property type="molecule type" value="Genomic_DNA"/>
</dbReference>